<dbReference type="OrthoDB" id="3637487at2759"/>
<dbReference type="InterPro" id="IPR036047">
    <property type="entry name" value="F-box-like_dom_sf"/>
</dbReference>
<protein>
    <recommendedName>
        <fullName evidence="4">F-box domain-containing protein</fullName>
    </recommendedName>
</protein>
<evidence type="ECO:0008006" key="4">
    <source>
        <dbReference type="Google" id="ProtNLM"/>
    </source>
</evidence>
<dbReference type="Proteomes" id="UP000034680">
    <property type="component" value="Unassembled WGS sequence"/>
</dbReference>
<dbReference type="EMBL" id="LCUC01000156">
    <property type="protein sequence ID" value="KKY35488.1"/>
    <property type="molecule type" value="Genomic_DNA"/>
</dbReference>
<evidence type="ECO:0000313" key="2">
    <source>
        <dbReference type="EMBL" id="KKY35488.1"/>
    </source>
</evidence>
<dbReference type="AlphaFoldDB" id="A0A0G2HKD3"/>
<comment type="caution">
    <text evidence="2">The sequence shown here is derived from an EMBL/GenBank/DDBJ whole genome shotgun (WGS) entry which is preliminary data.</text>
</comment>
<evidence type="ECO:0000313" key="3">
    <source>
        <dbReference type="Proteomes" id="UP000034680"/>
    </source>
</evidence>
<sequence length="275" mass="31825">MRQVDDNVATMEMMEHPKTNTTEPSSMNLLFSLPPELLHPIFSLVGVENFRQDARRLCVCKKWYAYARPVLLGSLRLQSEDLYPMWRATRRGGTLKAAQKMTKHVDLTIDTRWFEDMSAWRLEVLAQKLNQLTALHTLDIRPGEWKLSRPTRIFSGFVALRQLTTLQIDLSNINFWRGGAHLCDFIHQLIPTLKRLRCRLSRICDDLLESPPGDLEELILCVRTVESLGFYTRHCSAGHKYDGEHRAALEERLVQFAASMHEPKIVRLVHCFQNA</sequence>
<keyword evidence="3" id="KW-1185">Reference proteome</keyword>
<dbReference type="STRING" id="1214573.A0A0G2HKD3"/>
<evidence type="ECO:0000256" key="1">
    <source>
        <dbReference type="SAM" id="MobiDB-lite"/>
    </source>
</evidence>
<proteinExistence type="predicted"/>
<name>A0A0G2HKD3_9PEZI</name>
<accession>A0A0G2HKD3</accession>
<gene>
    <name evidence="2" type="ORF">UCDDA912_g04537</name>
</gene>
<reference evidence="2 3" key="2">
    <citation type="submission" date="2015-05" db="EMBL/GenBank/DDBJ databases">
        <authorList>
            <person name="Morales-Cruz A."/>
            <person name="Amrine K.C."/>
            <person name="Cantu D."/>
        </authorList>
    </citation>
    <scope>NUCLEOTIDE SEQUENCE [LARGE SCALE GENOMIC DNA]</scope>
    <source>
        <strain evidence="2">DA912</strain>
    </source>
</reference>
<feature type="region of interest" description="Disordered" evidence="1">
    <location>
        <begin position="1"/>
        <end position="22"/>
    </location>
</feature>
<dbReference type="SUPFAM" id="SSF52047">
    <property type="entry name" value="RNI-like"/>
    <property type="match status" value="1"/>
</dbReference>
<dbReference type="SUPFAM" id="SSF81383">
    <property type="entry name" value="F-box domain"/>
    <property type="match status" value="1"/>
</dbReference>
<organism evidence="2 3">
    <name type="scientific">Diaporthe ampelina</name>
    <dbReference type="NCBI Taxonomy" id="1214573"/>
    <lineage>
        <taxon>Eukaryota</taxon>
        <taxon>Fungi</taxon>
        <taxon>Dikarya</taxon>
        <taxon>Ascomycota</taxon>
        <taxon>Pezizomycotina</taxon>
        <taxon>Sordariomycetes</taxon>
        <taxon>Sordariomycetidae</taxon>
        <taxon>Diaporthales</taxon>
        <taxon>Diaporthaceae</taxon>
        <taxon>Diaporthe</taxon>
    </lineage>
</organism>
<reference evidence="2 3" key="1">
    <citation type="submission" date="2015-05" db="EMBL/GenBank/DDBJ databases">
        <title>Distinctive expansion of gene families associated with plant cell wall degradation and secondary metabolism in the genomes of grapevine trunk pathogens.</title>
        <authorList>
            <person name="Lawrence D.P."/>
            <person name="Travadon R."/>
            <person name="Rolshausen P.E."/>
            <person name="Baumgartner K."/>
        </authorList>
    </citation>
    <scope>NUCLEOTIDE SEQUENCE [LARGE SCALE GENOMIC DNA]</scope>
    <source>
        <strain evidence="2">DA912</strain>
    </source>
</reference>